<gene>
    <name evidence="1" type="ordered locus">GAU_0549</name>
</gene>
<organism evidence="1 2">
    <name type="scientific">Gemmatimonas aurantiaca (strain DSM 14586 / JCM 11422 / NBRC 100505 / T-27)</name>
    <dbReference type="NCBI Taxonomy" id="379066"/>
    <lineage>
        <taxon>Bacteria</taxon>
        <taxon>Pseudomonadati</taxon>
        <taxon>Gemmatimonadota</taxon>
        <taxon>Gemmatimonadia</taxon>
        <taxon>Gemmatimonadales</taxon>
        <taxon>Gemmatimonadaceae</taxon>
        <taxon>Gemmatimonas</taxon>
    </lineage>
</organism>
<evidence type="ECO:0000313" key="2">
    <source>
        <dbReference type="Proteomes" id="UP000002209"/>
    </source>
</evidence>
<dbReference type="eggNOG" id="COG5492">
    <property type="taxonomic scope" value="Bacteria"/>
</dbReference>
<dbReference type="HOGENOM" id="CLU_392205_0_0_0"/>
<keyword evidence="2" id="KW-1185">Reference proteome</keyword>
<proteinExistence type="predicted"/>
<dbReference type="AlphaFoldDB" id="C1A5T1"/>
<dbReference type="EMBL" id="AP009153">
    <property type="protein sequence ID" value="BAH37591.1"/>
    <property type="molecule type" value="Genomic_DNA"/>
</dbReference>
<dbReference type="STRING" id="379066.GAU_0549"/>
<dbReference type="KEGG" id="gau:GAU_0549"/>
<reference evidence="2" key="1">
    <citation type="submission" date="2006-03" db="EMBL/GenBank/DDBJ databases">
        <title>Complete genome sequence of Gemmatimonas aurantiaca T-27 that represents a novel phylum Gemmatimonadetes.</title>
        <authorList>
            <person name="Takasaki K."/>
            <person name="Ichikawa N."/>
            <person name="Miura H."/>
            <person name="Matsushita S."/>
            <person name="Watanabe Y."/>
            <person name="Oguchi A."/>
            <person name="Ankai A."/>
            <person name="Yashiro I."/>
            <person name="Takahashi M."/>
            <person name="Terui Y."/>
            <person name="Fukui S."/>
            <person name="Yokoyama H."/>
            <person name="Tanikawa S."/>
            <person name="Hanada S."/>
            <person name="Kamagata Y."/>
            <person name="Fujita N."/>
        </authorList>
    </citation>
    <scope>NUCLEOTIDE SEQUENCE [LARGE SCALE GENOMIC DNA]</scope>
    <source>
        <strain evidence="2">T-27 / DSM 14586 / JCM 11422 / NBRC 100505</strain>
    </source>
</reference>
<protein>
    <recommendedName>
        <fullName evidence="3">IPT/TIG domain-containing protein</fullName>
    </recommendedName>
</protein>
<accession>C1A5T1</accession>
<name>C1A5T1_GEMAT</name>
<dbReference type="Proteomes" id="UP000002209">
    <property type="component" value="Chromosome"/>
</dbReference>
<evidence type="ECO:0008006" key="3">
    <source>
        <dbReference type="Google" id="ProtNLM"/>
    </source>
</evidence>
<evidence type="ECO:0000313" key="1">
    <source>
        <dbReference type="EMBL" id="BAH37591.1"/>
    </source>
</evidence>
<sequence>MRIPASLVTVGAEIATDHCTPTYASAAEVRSRTPRHRVRGAATGLLLALLQACSGGDALAPAVPLSGETAPSVVGDIPHIAGLTSDTVEAGHLLTLNGEHLPSVIDATRILVDGVALEIRISSATRIDALLPAEAFDCAPQQARTLTVSVGGAQIFRQALQVRTAQRVALAAGATHLSTTSQTSHCIELVAADSLGASPEGVDTRFVVAVVNTSNDLAQQAHFEVRGIGSGGTGTMATTSPFTSLRQLSGLNGLAATEALADSHDDEQHASRLAMQARLIATTGPARNAWASAAQPHVASRALRAERRVGDTVTMSAVFNSCATASTVKARVVYAGNKALVLEDIAAPRAGRMDGVYRAIGTEFDTLVYPMLAQNVGDPLAMDASMGGDGRVTMLFTRFVNDSAAGTAGYVSACNFYPRRTFAASNEDEVFYARVATANETPDDWRRVMRATIVHEAKHLASFAERLVRGQSFEDTWLEEATARVAEELYARTFPGGGQWRGNTGYAGSLECELLQCDDRPLIMWRHFSQLYTYLRGANGLSPLGPTHRSDNTYYASGWSLVRHVLDRHAQDEAATLKRLVRGDAGRGLAALEAVSGTPSDALMAEWALANSGQATGNTGSWDLRSMWDGLARTFAGAYDATPQQHLRHQLGTSFQDTQRAAAGGVVYLTLDGNAARTTQVLRLAPVSGGVAAPLRLAISRVP</sequence>